<sequence length="101" mass="11452">MTSRFQLHGNMIPRTVKRMFDERAETRLDAESQTVVLSVRGRNHIVSLVNLSHSGAMVRFTGEAHIGETVSLQLLDRGTIAGQVRWLRDGRMGVYFSRPLE</sequence>
<dbReference type="Pfam" id="PF07238">
    <property type="entry name" value="PilZ"/>
    <property type="match status" value="1"/>
</dbReference>
<evidence type="ECO:0000313" key="3">
    <source>
        <dbReference type="Proteomes" id="UP001203410"/>
    </source>
</evidence>
<organism evidence="2 3">
    <name type="scientific">Sphingomonas caseinilyticus</name>
    <dbReference type="NCBI Taxonomy" id="2908205"/>
    <lineage>
        <taxon>Bacteria</taxon>
        <taxon>Pseudomonadati</taxon>
        <taxon>Pseudomonadota</taxon>
        <taxon>Alphaproteobacteria</taxon>
        <taxon>Sphingomonadales</taxon>
        <taxon>Sphingomonadaceae</taxon>
        <taxon>Sphingomonas</taxon>
    </lineage>
</organism>
<dbReference type="Proteomes" id="UP001203410">
    <property type="component" value="Unassembled WGS sequence"/>
</dbReference>
<evidence type="ECO:0000313" key="2">
    <source>
        <dbReference type="EMBL" id="MCL6698641.1"/>
    </source>
</evidence>
<accession>A0ABT0RV09</accession>
<gene>
    <name evidence="2" type="ORF">LZ496_07560</name>
</gene>
<dbReference type="SUPFAM" id="SSF141371">
    <property type="entry name" value="PilZ domain-like"/>
    <property type="match status" value="1"/>
</dbReference>
<proteinExistence type="predicted"/>
<protein>
    <submittedName>
        <fullName evidence="2">PilZ domain-containing protein</fullName>
    </submittedName>
</protein>
<feature type="domain" description="PilZ" evidence="1">
    <location>
        <begin position="23"/>
        <end position="98"/>
    </location>
</feature>
<comment type="caution">
    <text evidence="2">The sequence shown here is derived from an EMBL/GenBank/DDBJ whole genome shotgun (WGS) entry which is preliminary data.</text>
</comment>
<dbReference type="EMBL" id="JAMGBA010000002">
    <property type="protein sequence ID" value="MCL6698641.1"/>
    <property type="molecule type" value="Genomic_DNA"/>
</dbReference>
<keyword evidence="3" id="KW-1185">Reference proteome</keyword>
<dbReference type="RefSeq" id="WP_249904035.1">
    <property type="nucleotide sequence ID" value="NZ_JAMGBA010000002.1"/>
</dbReference>
<reference evidence="2 3" key="1">
    <citation type="submission" date="2022-05" db="EMBL/GenBank/DDBJ databases">
        <authorList>
            <person name="Jo J.-H."/>
            <person name="Im W.-T."/>
        </authorList>
    </citation>
    <scope>NUCLEOTIDE SEQUENCE [LARGE SCALE GENOMIC DNA]</scope>
    <source>
        <strain evidence="2 3">NSE70-1</strain>
    </source>
</reference>
<dbReference type="InterPro" id="IPR009875">
    <property type="entry name" value="PilZ_domain"/>
</dbReference>
<name>A0ABT0RV09_9SPHN</name>
<evidence type="ECO:0000259" key="1">
    <source>
        <dbReference type="Pfam" id="PF07238"/>
    </source>
</evidence>